<evidence type="ECO:0000313" key="5">
    <source>
        <dbReference type="Proteomes" id="UP000215539"/>
    </source>
</evidence>
<dbReference type="EMBL" id="LT906449">
    <property type="protein sequence ID" value="SNV15441.1"/>
    <property type="molecule type" value="Genomic_DNA"/>
</dbReference>
<sequence>MKKITLLITVLMSLTLSAQITVKGRYIDGNKKPISGAKVWVEGKTISTTTDEKGNFSLKAERWDTVIFGEIGSFHIISDNASPLKFIFITDRDPNLSIAVTTDFFIDGEKVSKVDFINAEKEKHLFKYRETIAEDESSSEEKYNVQIEAYTKQLWREATQEMDKNHRREFKRINPIPWSNYVALTVTLLVISLVT</sequence>
<protein>
    <submittedName>
        <fullName evidence="3">TonB-linked outer membrane protein, SusC/RagA family</fullName>
    </submittedName>
</protein>
<evidence type="ECO:0000313" key="3">
    <source>
        <dbReference type="EMBL" id="SNV15441.1"/>
    </source>
</evidence>
<feature type="signal peptide" evidence="1">
    <location>
        <begin position="1"/>
        <end position="18"/>
    </location>
</feature>
<reference evidence="3 5" key="2">
    <citation type="submission" date="2017-06" db="EMBL/GenBank/DDBJ databases">
        <authorList>
            <consortium name="Pathogen Informatics"/>
        </authorList>
    </citation>
    <scope>NUCLEOTIDE SEQUENCE [LARGE SCALE GENOMIC DNA]</scope>
    <source>
        <strain evidence="3 5">NCTC12947</strain>
    </source>
</reference>
<evidence type="ECO:0000313" key="4">
    <source>
        <dbReference type="Proteomes" id="UP000065822"/>
    </source>
</evidence>
<organism evidence="3 5">
    <name type="scientific">Capnocytophaga haemolytica</name>
    <dbReference type="NCBI Taxonomy" id="45243"/>
    <lineage>
        <taxon>Bacteria</taxon>
        <taxon>Pseudomonadati</taxon>
        <taxon>Bacteroidota</taxon>
        <taxon>Flavobacteriia</taxon>
        <taxon>Flavobacteriales</taxon>
        <taxon>Flavobacteriaceae</taxon>
        <taxon>Capnocytophaga</taxon>
    </lineage>
</organism>
<dbReference type="AlphaFoldDB" id="A0AAX2H0B6"/>
<gene>
    <name evidence="2" type="ORF">AXF12_10385</name>
    <name evidence="3" type="ORF">SAMEA44541418_02079</name>
</gene>
<accession>A0AAX2H0B6</accession>
<dbReference type="KEGG" id="chg:AXF12_10385"/>
<proteinExistence type="predicted"/>
<feature type="chain" id="PRO_5043500300" evidence="1">
    <location>
        <begin position="19"/>
        <end position="195"/>
    </location>
</feature>
<dbReference type="EMBL" id="CP014227">
    <property type="protein sequence ID" value="AMD85883.1"/>
    <property type="molecule type" value="Genomic_DNA"/>
</dbReference>
<dbReference type="RefSeq" id="WP_066430899.1">
    <property type="nucleotide sequence ID" value="NZ_CP014227.1"/>
</dbReference>
<dbReference type="Proteomes" id="UP000065822">
    <property type="component" value="Chromosome"/>
</dbReference>
<dbReference type="Proteomes" id="UP000215539">
    <property type="component" value="Chromosome 1"/>
</dbReference>
<dbReference type="Pfam" id="PF13715">
    <property type="entry name" value="CarbopepD_reg_2"/>
    <property type="match status" value="1"/>
</dbReference>
<reference evidence="2 4" key="1">
    <citation type="submission" date="2016-02" db="EMBL/GenBank/DDBJ databases">
        <authorList>
            <person name="Holder M.E."/>
            <person name="Ajami N.J."/>
            <person name="Petrosino J.F."/>
        </authorList>
    </citation>
    <scope>NUCLEOTIDE SEQUENCE [LARGE SCALE GENOMIC DNA]</scope>
    <source>
        <strain evidence="2 4">CCUG 32990</strain>
    </source>
</reference>
<name>A0AAX2H0B6_9FLAO</name>
<evidence type="ECO:0000256" key="1">
    <source>
        <dbReference type="SAM" id="SignalP"/>
    </source>
</evidence>
<dbReference type="SUPFAM" id="SSF49464">
    <property type="entry name" value="Carboxypeptidase regulatory domain-like"/>
    <property type="match status" value="1"/>
</dbReference>
<keyword evidence="1" id="KW-0732">Signal</keyword>
<dbReference type="Gene3D" id="2.60.40.1120">
    <property type="entry name" value="Carboxypeptidase-like, regulatory domain"/>
    <property type="match status" value="1"/>
</dbReference>
<evidence type="ECO:0000313" key="2">
    <source>
        <dbReference type="EMBL" id="AMD85883.1"/>
    </source>
</evidence>
<dbReference type="InterPro" id="IPR008969">
    <property type="entry name" value="CarboxyPept-like_regulatory"/>
</dbReference>
<keyword evidence="4" id="KW-1185">Reference proteome</keyword>